<feature type="transmembrane region" description="Helical" evidence="6">
    <location>
        <begin position="88"/>
        <end position="111"/>
    </location>
</feature>
<organism evidence="7 8">
    <name type="scientific">Flavobacterium degerlachei</name>
    <dbReference type="NCBI Taxonomy" id="229203"/>
    <lineage>
        <taxon>Bacteria</taxon>
        <taxon>Pseudomonadati</taxon>
        <taxon>Bacteroidota</taxon>
        <taxon>Flavobacteriia</taxon>
        <taxon>Flavobacteriales</taxon>
        <taxon>Flavobacteriaceae</taxon>
        <taxon>Flavobacterium</taxon>
    </lineage>
</organism>
<feature type="transmembrane region" description="Helical" evidence="6">
    <location>
        <begin position="270"/>
        <end position="288"/>
    </location>
</feature>
<evidence type="ECO:0000256" key="6">
    <source>
        <dbReference type="SAM" id="Phobius"/>
    </source>
</evidence>
<feature type="transmembrane region" description="Helical" evidence="6">
    <location>
        <begin position="131"/>
        <end position="152"/>
    </location>
</feature>
<protein>
    <submittedName>
        <fullName evidence="7">Polysaccharide transporter, PST family</fullName>
    </submittedName>
</protein>
<keyword evidence="2" id="KW-1003">Cell membrane</keyword>
<dbReference type="PANTHER" id="PTHR30250:SF30">
    <property type="entry name" value="LIPID III FLIPPASE"/>
    <property type="match status" value="1"/>
</dbReference>
<evidence type="ECO:0000256" key="5">
    <source>
        <dbReference type="ARBA" id="ARBA00023136"/>
    </source>
</evidence>
<reference evidence="8" key="1">
    <citation type="submission" date="2016-10" db="EMBL/GenBank/DDBJ databases">
        <authorList>
            <person name="Varghese N."/>
            <person name="Submissions S."/>
        </authorList>
    </citation>
    <scope>NUCLEOTIDE SEQUENCE [LARGE SCALE GENOMIC DNA]</scope>
    <source>
        <strain evidence="8">DSM 15718</strain>
    </source>
</reference>
<evidence type="ECO:0000256" key="4">
    <source>
        <dbReference type="ARBA" id="ARBA00022989"/>
    </source>
</evidence>
<dbReference type="Proteomes" id="UP000198569">
    <property type="component" value="Unassembled WGS sequence"/>
</dbReference>
<feature type="transmembrane region" description="Helical" evidence="6">
    <location>
        <begin position="309"/>
        <end position="332"/>
    </location>
</feature>
<evidence type="ECO:0000256" key="3">
    <source>
        <dbReference type="ARBA" id="ARBA00022692"/>
    </source>
</evidence>
<evidence type="ECO:0000313" key="8">
    <source>
        <dbReference type="Proteomes" id="UP000198569"/>
    </source>
</evidence>
<feature type="transmembrane region" description="Helical" evidence="6">
    <location>
        <begin position="230"/>
        <end position="250"/>
    </location>
</feature>
<dbReference type="GO" id="GO:0009246">
    <property type="term" value="P:enterobacterial common antigen biosynthetic process"/>
    <property type="evidence" value="ECO:0007669"/>
    <property type="project" value="InterPro"/>
</dbReference>
<evidence type="ECO:0000256" key="1">
    <source>
        <dbReference type="ARBA" id="ARBA00004651"/>
    </source>
</evidence>
<sequence>MEVLKKIYKSQLFKISSLNSLSIILKIGIGLVTSKLLAVFVGPSGMALVGNLRNFMSSLETVSTLGFQNGIVKYVAEIEKDKLQLQKFISTVFMSLLLVALLLSGFLYFFAAFWNYRIFGSHFEYDFVFKALSLALPWYAVSILLVSVLNGLGNFKKVIWINSIGNAIGLLVSVVLILEYRTFGALLSIVISPALLFFVAFYFVNKEIAVFKIISSAAFDFSFIKKLSSYSLMALVSSVLGPLVFLMVRNNIIQTLDIDQAGYWETMTRISTYYMLFVSTILTVYFLPKLSASKDSQETKSIFWSFYKGILPVFIFGVTIIYFARFFIIKLLFTNEFLQVESLFFWQLFGDVLKAASLILGYQFFAKRLTIAFIVSELVSLGLFYFLSDYLMGLFGIQGVVMAQALDNFVYLLILLLYFRKSLF</sequence>
<comment type="subcellular location">
    <subcellularLocation>
        <location evidence="1">Cell membrane</location>
        <topology evidence="1">Multi-pass membrane protein</topology>
    </subcellularLocation>
</comment>
<name>A0A1H2X891_9FLAO</name>
<dbReference type="GO" id="GO:0005886">
    <property type="term" value="C:plasma membrane"/>
    <property type="evidence" value="ECO:0007669"/>
    <property type="project" value="UniProtKB-SubCell"/>
</dbReference>
<dbReference type="InterPro" id="IPR002797">
    <property type="entry name" value="Polysacc_synth"/>
</dbReference>
<dbReference type="Pfam" id="PF01943">
    <property type="entry name" value="Polysacc_synt"/>
    <property type="match status" value="1"/>
</dbReference>
<dbReference type="PANTHER" id="PTHR30250">
    <property type="entry name" value="PST FAMILY PREDICTED COLANIC ACID TRANSPORTER"/>
    <property type="match status" value="1"/>
</dbReference>
<feature type="transmembrane region" description="Helical" evidence="6">
    <location>
        <begin position="184"/>
        <end position="204"/>
    </location>
</feature>
<keyword evidence="4 6" id="KW-1133">Transmembrane helix</keyword>
<feature type="transmembrane region" description="Helical" evidence="6">
    <location>
        <begin position="159"/>
        <end position="178"/>
    </location>
</feature>
<keyword evidence="3 6" id="KW-0812">Transmembrane</keyword>
<dbReference type="CDD" id="cd13125">
    <property type="entry name" value="MATE_like_10"/>
    <property type="match status" value="1"/>
</dbReference>
<gene>
    <name evidence="7" type="ORF">SAMN05444338_105176</name>
</gene>
<proteinExistence type="predicted"/>
<dbReference type="AlphaFoldDB" id="A0A1H2X891"/>
<feature type="transmembrane region" description="Helical" evidence="6">
    <location>
        <begin position="394"/>
        <end position="419"/>
    </location>
</feature>
<feature type="transmembrane region" description="Helical" evidence="6">
    <location>
        <begin position="369"/>
        <end position="388"/>
    </location>
</feature>
<dbReference type="InterPro" id="IPR050833">
    <property type="entry name" value="Poly_Biosynth_Transport"/>
</dbReference>
<accession>A0A1H2X891</accession>
<dbReference type="EMBL" id="FNMV01000005">
    <property type="protein sequence ID" value="SDW89035.1"/>
    <property type="molecule type" value="Genomic_DNA"/>
</dbReference>
<feature type="transmembrane region" description="Helical" evidence="6">
    <location>
        <begin position="21"/>
        <end position="43"/>
    </location>
</feature>
<keyword evidence="8" id="KW-1185">Reference proteome</keyword>
<evidence type="ECO:0000313" key="7">
    <source>
        <dbReference type="EMBL" id="SDW89035.1"/>
    </source>
</evidence>
<keyword evidence="5 6" id="KW-0472">Membrane</keyword>
<dbReference type="InterPro" id="IPR044550">
    <property type="entry name" value="WzxE"/>
</dbReference>
<evidence type="ECO:0000256" key="2">
    <source>
        <dbReference type="ARBA" id="ARBA00022475"/>
    </source>
</evidence>
<dbReference type="STRING" id="229203.SAMN05444338_105176"/>